<dbReference type="STRING" id="1235591.CAK95_18440"/>
<organism evidence="4 5">
    <name type="scientific">Pseudorhodoplanes sinuspersici</name>
    <dbReference type="NCBI Taxonomy" id="1235591"/>
    <lineage>
        <taxon>Bacteria</taxon>
        <taxon>Pseudomonadati</taxon>
        <taxon>Pseudomonadota</taxon>
        <taxon>Alphaproteobacteria</taxon>
        <taxon>Hyphomicrobiales</taxon>
        <taxon>Pseudorhodoplanes</taxon>
    </lineage>
</organism>
<dbReference type="AlphaFoldDB" id="A0A1W6ZU77"/>
<sequence>MRKMIHAAMIACLAAFGLTAASAQSAKPIEVIVFPGGFNWPIWVAQDKGYFEKNGVSVKVTPTPNSQFQLKNLIEGKFDIAMTAIDNVVAYSEGQGAAKTDVQPDIFAFMGGDNGFLRLVAVPDVKAISDLKGKQVSVDALTTGYAFVLRKLLENGGLKPGDFEFVSAGGVVQRYQALLKKEHAATLLISPFEVNAEAEGFNRLANADEALGRYQGLVGATRRSWAKENEKELIGYIRAYTAALDWLYDPANKAEAIAILRKNAPNLSETLAARSYDVLLHPSKGFTRGAVLDPEGVKTVLQLRSQYAEPKKELTDPGKYYDLSYYDKAKKN</sequence>
<protein>
    <submittedName>
        <fullName evidence="4">ABC transporter substrate-binding protein</fullName>
    </submittedName>
</protein>
<comment type="subcellular location">
    <subcellularLocation>
        <location evidence="1">Periplasm</location>
    </subcellularLocation>
</comment>
<dbReference type="Gene3D" id="3.40.190.10">
    <property type="entry name" value="Periplasmic binding protein-like II"/>
    <property type="match status" value="2"/>
</dbReference>
<dbReference type="EMBL" id="CP021112">
    <property type="protein sequence ID" value="ARQ00846.1"/>
    <property type="molecule type" value="Genomic_DNA"/>
</dbReference>
<dbReference type="Pfam" id="PF09084">
    <property type="entry name" value="NMT1"/>
    <property type="match status" value="1"/>
</dbReference>
<proteinExistence type="inferred from homology"/>
<dbReference type="GO" id="GO:0042918">
    <property type="term" value="P:alkanesulfonate transmembrane transport"/>
    <property type="evidence" value="ECO:0007669"/>
    <property type="project" value="TreeGrafter"/>
</dbReference>
<evidence type="ECO:0000256" key="3">
    <source>
        <dbReference type="ARBA" id="ARBA00022729"/>
    </source>
</evidence>
<dbReference type="RefSeq" id="WP_086089240.1">
    <property type="nucleotide sequence ID" value="NZ_CP021112.1"/>
</dbReference>
<dbReference type="PANTHER" id="PTHR30024">
    <property type="entry name" value="ALIPHATIC SULFONATES-BINDING PROTEIN-RELATED"/>
    <property type="match status" value="1"/>
</dbReference>
<accession>A0A1W6ZU77</accession>
<reference evidence="4 5" key="1">
    <citation type="submission" date="2017-05" db="EMBL/GenBank/DDBJ databases">
        <title>Full genome sequence of Pseudorhodoplanes sinuspersici.</title>
        <authorList>
            <person name="Dastgheib S.M.M."/>
            <person name="Shavandi M."/>
            <person name="Tirandaz H."/>
        </authorList>
    </citation>
    <scope>NUCLEOTIDE SEQUENCE [LARGE SCALE GENOMIC DNA]</scope>
    <source>
        <strain evidence="4 5">RIPI110</strain>
    </source>
</reference>
<comment type="similarity">
    <text evidence="2">Belongs to the bacterial solute-binding protein SsuA/TauA family.</text>
</comment>
<dbReference type="SUPFAM" id="SSF53850">
    <property type="entry name" value="Periplasmic binding protein-like II"/>
    <property type="match status" value="1"/>
</dbReference>
<evidence type="ECO:0000313" key="4">
    <source>
        <dbReference type="EMBL" id="ARQ00846.1"/>
    </source>
</evidence>
<evidence type="ECO:0000256" key="1">
    <source>
        <dbReference type="ARBA" id="ARBA00004418"/>
    </source>
</evidence>
<name>A0A1W6ZU77_9HYPH</name>
<dbReference type="OrthoDB" id="9815602at2"/>
<dbReference type="KEGG" id="psin:CAK95_18440"/>
<keyword evidence="3" id="KW-0732">Signal</keyword>
<evidence type="ECO:0000313" key="5">
    <source>
        <dbReference type="Proteomes" id="UP000194137"/>
    </source>
</evidence>
<dbReference type="GO" id="GO:0042597">
    <property type="term" value="C:periplasmic space"/>
    <property type="evidence" value="ECO:0007669"/>
    <property type="project" value="UniProtKB-SubCell"/>
</dbReference>
<gene>
    <name evidence="4" type="ORF">CAK95_18440</name>
</gene>
<dbReference type="Proteomes" id="UP000194137">
    <property type="component" value="Chromosome"/>
</dbReference>
<keyword evidence="5" id="KW-1185">Reference proteome</keyword>
<dbReference type="InterPro" id="IPR015168">
    <property type="entry name" value="SsuA/THI5"/>
</dbReference>
<evidence type="ECO:0000256" key="2">
    <source>
        <dbReference type="ARBA" id="ARBA00010742"/>
    </source>
</evidence>
<dbReference type="PANTHER" id="PTHR30024:SF47">
    <property type="entry name" value="TAURINE-BINDING PERIPLASMIC PROTEIN"/>
    <property type="match status" value="1"/>
</dbReference>